<dbReference type="InterPro" id="IPR036291">
    <property type="entry name" value="NAD(P)-bd_dom_sf"/>
</dbReference>
<protein>
    <submittedName>
        <fullName evidence="2">SDR family NAD(P)-dependent oxidoreductase</fullName>
    </submittedName>
</protein>
<gene>
    <name evidence="2" type="ORF">ACFPZN_01175</name>
</gene>
<dbReference type="PRINTS" id="PR00081">
    <property type="entry name" value="GDHRDH"/>
</dbReference>
<evidence type="ECO:0000313" key="2">
    <source>
        <dbReference type="EMBL" id="MFC5744217.1"/>
    </source>
</evidence>
<dbReference type="EMBL" id="JBHSON010000001">
    <property type="protein sequence ID" value="MFC5744217.1"/>
    <property type="molecule type" value="Genomic_DNA"/>
</dbReference>
<proteinExistence type="predicted"/>
<dbReference type="Proteomes" id="UP001596074">
    <property type="component" value="Unassembled WGS sequence"/>
</dbReference>
<accession>A0ABW0ZNK2</accession>
<keyword evidence="3" id="KW-1185">Reference proteome</keyword>
<evidence type="ECO:0000313" key="3">
    <source>
        <dbReference type="Proteomes" id="UP001596074"/>
    </source>
</evidence>
<dbReference type="RefSeq" id="WP_378279167.1">
    <property type="nucleotide sequence ID" value="NZ_JBHSON010000001.1"/>
</dbReference>
<name>A0ABW0ZNK2_9ACTN</name>
<evidence type="ECO:0000256" key="1">
    <source>
        <dbReference type="ARBA" id="ARBA00023002"/>
    </source>
</evidence>
<dbReference type="PANTHER" id="PTHR43157:SF31">
    <property type="entry name" value="PHOSPHATIDYLINOSITOL-GLYCAN BIOSYNTHESIS CLASS F PROTEIN"/>
    <property type="match status" value="1"/>
</dbReference>
<sequence>MEKIAIVTGAGSGIGREIARELARRGFRVGVVCRNPVRGRAAVAEIRRSAPGAEVEMFEADLSVLADVREVAGRLRDRYGWIDVLVNNAGVHNLRAKVSADGYDRMIATNHLGPFLLTNLLLERLEEAAPSRVVMIASEMHRRAGRWDVARLAEPGAYGPLGSVRVYGRSKLLNILFAQELAERVKGVAVNAVCPGWVATGLVRDVPGAERAERLMARTPLVRTPAQGARVPVRLAVEERFESGRFHSTIPGARLLPVVAARRDAGLRAAVWERSAALVRL</sequence>
<dbReference type="SUPFAM" id="SSF51735">
    <property type="entry name" value="NAD(P)-binding Rossmann-fold domains"/>
    <property type="match status" value="1"/>
</dbReference>
<dbReference type="Gene3D" id="3.40.50.720">
    <property type="entry name" value="NAD(P)-binding Rossmann-like Domain"/>
    <property type="match status" value="1"/>
</dbReference>
<dbReference type="InterPro" id="IPR002347">
    <property type="entry name" value="SDR_fam"/>
</dbReference>
<reference evidence="3" key="1">
    <citation type="journal article" date="2019" name="Int. J. Syst. Evol. Microbiol.">
        <title>The Global Catalogue of Microorganisms (GCM) 10K type strain sequencing project: providing services to taxonomists for standard genome sequencing and annotation.</title>
        <authorList>
            <consortium name="The Broad Institute Genomics Platform"/>
            <consortium name="The Broad Institute Genome Sequencing Center for Infectious Disease"/>
            <person name="Wu L."/>
            <person name="Ma J."/>
        </authorList>
    </citation>
    <scope>NUCLEOTIDE SEQUENCE [LARGE SCALE GENOMIC DNA]</scope>
    <source>
        <strain evidence="3">KCTC 42087</strain>
    </source>
</reference>
<dbReference type="PANTHER" id="PTHR43157">
    <property type="entry name" value="PHOSPHATIDYLINOSITOL-GLYCAN BIOSYNTHESIS CLASS F PROTEIN-RELATED"/>
    <property type="match status" value="1"/>
</dbReference>
<organism evidence="2 3">
    <name type="scientific">Actinomadura rugatobispora</name>
    <dbReference type="NCBI Taxonomy" id="1994"/>
    <lineage>
        <taxon>Bacteria</taxon>
        <taxon>Bacillati</taxon>
        <taxon>Actinomycetota</taxon>
        <taxon>Actinomycetes</taxon>
        <taxon>Streptosporangiales</taxon>
        <taxon>Thermomonosporaceae</taxon>
        <taxon>Actinomadura</taxon>
    </lineage>
</organism>
<keyword evidence="1" id="KW-0560">Oxidoreductase</keyword>
<dbReference type="Pfam" id="PF00106">
    <property type="entry name" value="adh_short"/>
    <property type="match status" value="1"/>
</dbReference>
<comment type="caution">
    <text evidence="2">The sequence shown here is derived from an EMBL/GenBank/DDBJ whole genome shotgun (WGS) entry which is preliminary data.</text>
</comment>